<dbReference type="InterPro" id="IPR024079">
    <property type="entry name" value="MetalloPept_cat_dom_sf"/>
</dbReference>
<organism evidence="12 13">
    <name type="scientific">Erinaceus europaeus</name>
    <name type="common">Western European hedgehog</name>
    <dbReference type="NCBI Taxonomy" id="9365"/>
    <lineage>
        <taxon>Eukaryota</taxon>
        <taxon>Metazoa</taxon>
        <taxon>Chordata</taxon>
        <taxon>Craniata</taxon>
        <taxon>Vertebrata</taxon>
        <taxon>Euteleostomi</taxon>
        <taxon>Mammalia</taxon>
        <taxon>Eutheria</taxon>
        <taxon>Laurasiatheria</taxon>
        <taxon>Eulipotyphla</taxon>
        <taxon>Erinaceidae</taxon>
        <taxon>Erinaceinae</taxon>
        <taxon>Erinaceus</taxon>
    </lineage>
</organism>
<feature type="disulfide bond" evidence="6">
    <location>
        <begin position="500"/>
        <end position="520"/>
    </location>
</feature>
<dbReference type="InterPro" id="IPR002870">
    <property type="entry name" value="Peptidase_M12B_N"/>
</dbReference>
<comment type="subcellular location">
    <subcellularLocation>
        <location evidence="1">Membrane</location>
        <topology evidence="1">Single-pass type I membrane protein</topology>
    </subcellularLocation>
</comment>
<evidence type="ECO:0000256" key="3">
    <source>
        <dbReference type="ARBA" id="ARBA00022989"/>
    </source>
</evidence>
<dbReference type="PANTHER" id="PTHR11905:SF120">
    <property type="entry name" value="DISINTEGRIN AND METALLOPROTEINASE DOMAIN-CONTAINING PROTEIN 1A"/>
    <property type="match status" value="1"/>
</dbReference>
<evidence type="ECO:0000256" key="8">
    <source>
        <dbReference type="SAM" id="MobiDB-lite"/>
    </source>
</evidence>
<dbReference type="SMART" id="SM00608">
    <property type="entry name" value="ACR"/>
    <property type="match status" value="1"/>
</dbReference>
<dbReference type="SUPFAM" id="SSF55486">
    <property type="entry name" value="Metalloproteases ('zincins'), catalytic domain"/>
    <property type="match status" value="1"/>
</dbReference>
<dbReference type="Pfam" id="PF01562">
    <property type="entry name" value="Pep_M12B_propep"/>
    <property type="match status" value="1"/>
</dbReference>
<evidence type="ECO:0000256" key="4">
    <source>
        <dbReference type="ARBA" id="ARBA00023136"/>
    </source>
</evidence>
<dbReference type="Gene3D" id="3.40.390.10">
    <property type="entry name" value="Collagenase (Catalytic Domain)"/>
    <property type="match status" value="1"/>
</dbReference>
<protein>
    <submittedName>
        <fullName evidence="13">Disintegrin and metalloproteinase domain-containing protein 1a-like</fullName>
    </submittedName>
</protein>
<keyword evidence="7" id="KW-0479">Metal-binding</keyword>
<dbReference type="PANTHER" id="PTHR11905">
    <property type="entry name" value="ADAM A DISINTEGRIN AND METALLOPROTEASE DOMAIN"/>
    <property type="match status" value="1"/>
</dbReference>
<sequence length="816" mass="90592">MSMAASVQRPPSLLPSLLYRVVRYEVSLVLQAWGPQMEDSRPVLMPGLSHVRLDMVLILILICLPGLCCDPGAVYYSSYETVIPRSLAVQGRHEDPVEKASYVLLMQGQKQLIHLKVKREYFVKDFPVFSYHNGILGQEMPFISHDCHYEGYIEGVPGSFVSVSTCSGLRGILVKEGTSYGIKPLETSQRFEHALYTVAQQARASCGVSAKDSQAVPTSRQQEHRKPSSAEALSSLWTRTKYVEMFVVVNHQRFRMWGSSINETVQRVMDITALANGFTRGINTEVVLAGMEIWTEGDLIEVPEDLGVSLRNFNSWRQETLSARVKHDVAHMIVGHHPAGAMGQAFLSGACSRGFAAAIESFYHEDVLLFVALMVHELGHNLGIQHDHPACICKDQHFCLMQEGITPGSGFSNCSSDYYYHFLREHRGACLFDRPQHKSRRRRDALCGDGVVQAGEQCDCGSDCDSHPCCEETCTLKDDAQCSEGLCCSDCQLKRRGSTCRPALGECDLPEYCSGTSSECPKDRFKLDGTQCDIVHYCVGGQCQDPDIQCMNIYGEDARSASEDCYLEMNSKGNRFGNCGYPASANQPYVKCFDEDVFCGKLICTNIKKVPPISPYSVLIQVAHQDDFCWSMDAHATVELPESGDVHSGTYCAPDKVCMNHSCTDYGVFNYDCEPGSMCNGKGVCNDLRHCHCDYGYAPPGCVDPGNGGSVDSGPPAKPDDGNPSENDIYIRSGDLGQSGRDGENKDENKPLYQIMYIFPWFLLGFFLILIIVAVWGARKETCQGSEDTQEHTEEEIIREDDLGRREEELEGDKEE</sequence>
<name>A0ABM3XJP6_ERIEU</name>
<feature type="domain" description="Peptidase M12B" evidence="11">
    <location>
        <begin position="241"/>
        <end position="435"/>
    </location>
</feature>
<dbReference type="InterPro" id="IPR006586">
    <property type="entry name" value="ADAM_Cys-rich"/>
</dbReference>
<proteinExistence type="predicted"/>
<reference evidence="13" key="1">
    <citation type="submission" date="2025-08" db="UniProtKB">
        <authorList>
            <consortium name="RefSeq"/>
        </authorList>
    </citation>
    <scope>IDENTIFICATION</scope>
</reference>
<feature type="domain" description="Disintegrin" evidence="10">
    <location>
        <begin position="444"/>
        <end position="528"/>
    </location>
</feature>
<feature type="binding site" evidence="7">
    <location>
        <position position="376"/>
    </location>
    <ligand>
        <name>Zn(2+)</name>
        <dbReference type="ChEBI" id="CHEBI:29105"/>
        <note>catalytic</note>
    </ligand>
</feature>
<dbReference type="PROSITE" id="PS00427">
    <property type="entry name" value="DISINTEGRIN_1"/>
    <property type="match status" value="1"/>
</dbReference>
<dbReference type="Pfam" id="PF00200">
    <property type="entry name" value="Disintegrin"/>
    <property type="match status" value="1"/>
</dbReference>
<keyword evidence="7" id="KW-0862">Zinc</keyword>
<dbReference type="InterPro" id="IPR001590">
    <property type="entry name" value="Peptidase_M12B"/>
</dbReference>
<gene>
    <name evidence="13" type="primary">LOC103119292</name>
</gene>
<dbReference type="Pfam" id="PF01421">
    <property type="entry name" value="Reprolysin"/>
    <property type="match status" value="1"/>
</dbReference>
<dbReference type="Pfam" id="PF08516">
    <property type="entry name" value="ADAM_CR"/>
    <property type="match status" value="1"/>
</dbReference>
<evidence type="ECO:0000256" key="1">
    <source>
        <dbReference type="ARBA" id="ARBA00004479"/>
    </source>
</evidence>
<dbReference type="InterPro" id="IPR001762">
    <property type="entry name" value="Disintegrin_dom"/>
</dbReference>
<dbReference type="InterPro" id="IPR018358">
    <property type="entry name" value="Disintegrin_CS"/>
</dbReference>
<keyword evidence="4 9" id="KW-0472">Membrane</keyword>
<dbReference type="GeneID" id="103119292"/>
<evidence type="ECO:0000256" key="5">
    <source>
        <dbReference type="ARBA" id="ARBA00023157"/>
    </source>
</evidence>
<feature type="binding site" evidence="7">
    <location>
        <position position="380"/>
    </location>
    <ligand>
        <name>Zn(2+)</name>
        <dbReference type="ChEBI" id="CHEBI:29105"/>
        <note>catalytic</note>
    </ligand>
</feature>
<feature type="region of interest" description="Disordered" evidence="8">
    <location>
        <begin position="783"/>
        <end position="816"/>
    </location>
</feature>
<keyword evidence="5 6" id="KW-1015">Disulfide bond</keyword>
<dbReference type="SUPFAM" id="SSF57552">
    <property type="entry name" value="Blood coagulation inhibitor (disintegrin)"/>
    <property type="match status" value="1"/>
</dbReference>
<evidence type="ECO:0000256" key="7">
    <source>
        <dbReference type="PROSITE-ProRule" id="PRU00276"/>
    </source>
</evidence>
<evidence type="ECO:0000313" key="12">
    <source>
        <dbReference type="Proteomes" id="UP001652624"/>
    </source>
</evidence>
<dbReference type="InterPro" id="IPR034027">
    <property type="entry name" value="Reprolysin_adamalysin"/>
</dbReference>
<dbReference type="PROSITE" id="PS01186">
    <property type="entry name" value="EGF_2"/>
    <property type="match status" value="1"/>
</dbReference>
<evidence type="ECO:0000259" key="11">
    <source>
        <dbReference type="PROSITE" id="PS50215"/>
    </source>
</evidence>
<keyword evidence="12" id="KW-1185">Reference proteome</keyword>
<dbReference type="SMART" id="SM00050">
    <property type="entry name" value="DISIN"/>
    <property type="match status" value="1"/>
</dbReference>
<keyword evidence="3 9" id="KW-1133">Transmembrane helix</keyword>
<feature type="compositionally biased region" description="Basic and acidic residues" evidence="8">
    <location>
        <begin position="789"/>
        <end position="808"/>
    </location>
</feature>
<dbReference type="CDD" id="cd04269">
    <property type="entry name" value="ZnMc_adamalysin_II_like"/>
    <property type="match status" value="1"/>
</dbReference>
<evidence type="ECO:0000313" key="13">
    <source>
        <dbReference type="RefSeq" id="XP_060049044.1"/>
    </source>
</evidence>
<evidence type="ECO:0000256" key="6">
    <source>
        <dbReference type="PROSITE-ProRule" id="PRU00068"/>
    </source>
</evidence>
<evidence type="ECO:0000259" key="10">
    <source>
        <dbReference type="PROSITE" id="PS50214"/>
    </source>
</evidence>
<dbReference type="RefSeq" id="XP_060049044.1">
    <property type="nucleotide sequence ID" value="XM_060193061.1"/>
</dbReference>
<dbReference type="Proteomes" id="UP001652624">
    <property type="component" value="Chromosome 6"/>
</dbReference>
<dbReference type="InterPro" id="IPR036436">
    <property type="entry name" value="Disintegrin_dom_sf"/>
</dbReference>
<feature type="region of interest" description="Disordered" evidence="8">
    <location>
        <begin position="707"/>
        <end position="746"/>
    </location>
</feature>
<dbReference type="Gene3D" id="4.10.70.10">
    <property type="entry name" value="Disintegrin domain"/>
    <property type="match status" value="1"/>
</dbReference>
<feature type="transmembrane region" description="Helical" evidence="9">
    <location>
        <begin position="755"/>
        <end position="776"/>
    </location>
</feature>
<comment type="caution">
    <text evidence="7">Lacks conserved residue(s) required for the propagation of feature annotation.</text>
</comment>
<accession>A0ABM3XJP6</accession>
<evidence type="ECO:0000256" key="9">
    <source>
        <dbReference type="SAM" id="Phobius"/>
    </source>
</evidence>
<keyword evidence="2 9" id="KW-0812">Transmembrane</keyword>
<dbReference type="PROSITE" id="PS50214">
    <property type="entry name" value="DISINTEGRIN_2"/>
    <property type="match status" value="1"/>
</dbReference>
<feature type="active site" evidence="7">
    <location>
        <position position="377"/>
    </location>
</feature>
<dbReference type="PRINTS" id="PR00289">
    <property type="entry name" value="DISINTEGRIN"/>
</dbReference>
<feature type="binding site" evidence="7">
    <location>
        <position position="386"/>
    </location>
    <ligand>
        <name>Zn(2+)</name>
        <dbReference type="ChEBI" id="CHEBI:29105"/>
        <note>catalytic</note>
    </ligand>
</feature>
<evidence type="ECO:0000256" key="2">
    <source>
        <dbReference type="ARBA" id="ARBA00022692"/>
    </source>
</evidence>
<dbReference type="InterPro" id="IPR000742">
    <property type="entry name" value="EGF"/>
</dbReference>
<dbReference type="PROSITE" id="PS50215">
    <property type="entry name" value="ADAM_MEPRO"/>
    <property type="match status" value="1"/>
</dbReference>